<dbReference type="PANTHER" id="PTHR30327">
    <property type="entry name" value="UNCHARACTERIZED PROTEIN YQGE"/>
    <property type="match status" value="1"/>
</dbReference>
<dbReference type="EMBL" id="CP049865">
    <property type="protein sequence ID" value="QIK73256.1"/>
    <property type="molecule type" value="Genomic_DNA"/>
</dbReference>
<proteinExistence type="inferred from homology"/>
<keyword evidence="3" id="KW-1185">Reference proteome</keyword>
<gene>
    <name evidence="2" type="ORF">G7070_14555</name>
</gene>
<organism evidence="2 3">
    <name type="scientific">Propioniciclava coleopterorum</name>
    <dbReference type="NCBI Taxonomy" id="2714937"/>
    <lineage>
        <taxon>Bacteria</taxon>
        <taxon>Bacillati</taxon>
        <taxon>Actinomycetota</taxon>
        <taxon>Actinomycetes</taxon>
        <taxon>Propionibacteriales</taxon>
        <taxon>Propionibacteriaceae</taxon>
        <taxon>Propioniciclava</taxon>
    </lineage>
</organism>
<dbReference type="Proteomes" id="UP000501058">
    <property type="component" value="Chromosome"/>
</dbReference>
<dbReference type="Pfam" id="PF02622">
    <property type="entry name" value="DUF179"/>
    <property type="match status" value="1"/>
</dbReference>
<comment type="similarity">
    <text evidence="1">Belongs to the UPF0301 (AlgH) family.</text>
</comment>
<name>A0A6G7Y9A1_9ACTN</name>
<dbReference type="KEGG" id="prv:G7070_14555"/>
<dbReference type="Gene3D" id="3.40.1740.10">
    <property type="entry name" value="VC0467-like"/>
    <property type="match status" value="1"/>
</dbReference>
<dbReference type="SUPFAM" id="SSF143456">
    <property type="entry name" value="VC0467-like"/>
    <property type="match status" value="1"/>
</dbReference>
<sequence length="190" mass="20608">MDRRPNAPLAPGTLLVAGAELRDGIFDSSVVLLLDVDATGALGVVLNEYSPLPLDTVLPGWGALTTWPHQLYDGGPVSQEGAICLASPTHPSEEPPGWRPLFDRIGLLHLDTPLELVEGAYRDLRIFAGYAGWAPGQLEGEIVHGAWFPVAARYADVFDPDPQTLWRRVLARQGGELGWLATWTPTPELN</sequence>
<dbReference type="NCBIfam" id="NF001270">
    <property type="entry name" value="PRK00228.2-2"/>
    <property type="match status" value="1"/>
</dbReference>
<evidence type="ECO:0000313" key="3">
    <source>
        <dbReference type="Proteomes" id="UP000501058"/>
    </source>
</evidence>
<accession>A0A6G7Y9A1</accession>
<dbReference type="RefSeq" id="WP_166234327.1">
    <property type="nucleotide sequence ID" value="NZ_CP049865.1"/>
</dbReference>
<evidence type="ECO:0000256" key="1">
    <source>
        <dbReference type="ARBA" id="ARBA00009600"/>
    </source>
</evidence>
<dbReference type="GO" id="GO:0005829">
    <property type="term" value="C:cytosol"/>
    <property type="evidence" value="ECO:0007669"/>
    <property type="project" value="TreeGrafter"/>
</dbReference>
<evidence type="ECO:0000313" key="2">
    <source>
        <dbReference type="EMBL" id="QIK73256.1"/>
    </source>
</evidence>
<dbReference type="AlphaFoldDB" id="A0A6G7Y9A1"/>
<dbReference type="PANTHER" id="PTHR30327:SF1">
    <property type="entry name" value="UPF0301 PROTEIN YQGE"/>
    <property type="match status" value="1"/>
</dbReference>
<reference evidence="2 3" key="1">
    <citation type="submission" date="2020-03" db="EMBL/GenBank/DDBJ databases">
        <title>Propioniciclava sp. nov., isolated from Hydrophilus acuminatus.</title>
        <authorList>
            <person name="Hyun D.-W."/>
            <person name="Bae J.-W."/>
        </authorList>
    </citation>
    <scope>NUCLEOTIDE SEQUENCE [LARGE SCALE GENOMIC DNA]</scope>
    <source>
        <strain evidence="2 3">HDW11</strain>
    </source>
</reference>
<dbReference type="InterPro" id="IPR003774">
    <property type="entry name" value="AlgH-like"/>
</dbReference>
<protein>
    <submittedName>
        <fullName evidence="2">YqgE/AlgH family protein</fullName>
    </submittedName>
</protein>